<sequence>MDEVVLKFGVFRELLTDGAPEMTGRVIEQLVNLLQAKQTNPVLYRPQMIGLVECFHRTWKDCVATFMADEKQNDWSDWVQCAVYAYNSARHSTVALTPNELMVGRRLRLLNELLRRTAVTEAGDLLPYHRRLMSALERSQQCAERARVKEQARQARYYNRRAKQTRSFEAGDRVWVYNPPRGPKATKFVHMWMGPLRVIEPAGYENYVLRREDKTGKPESIIAHVSFIDRAHCYQKRLRPTSLNGLLLVNKSVIQSTAAKLFAGLVK</sequence>
<dbReference type="AlphaFoldDB" id="A0A6G0QZ27"/>
<feature type="domain" description="Integrase catalytic" evidence="1">
    <location>
        <begin position="1"/>
        <end position="106"/>
    </location>
</feature>
<evidence type="ECO:0000259" key="1">
    <source>
        <dbReference type="PROSITE" id="PS50994"/>
    </source>
</evidence>
<dbReference type="InterPro" id="IPR001584">
    <property type="entry name" value="Integrase_cat-core"/>
</dbReference>
<comment type="caution">
    <text evidence="2">The sequence shown here is derived from an EMBL/GenBank/DDBJ whole genome shotgun (WGS) entry which is preliminary data.</text>
</comment>
<dbReference type="Gene3D" id="3.30.420.10">
    <property type="entry name" value="Ribonuclease H-like superfamily/Ribonuclease H"/>
    <property type="match status" value="1"/>
</dbReference>
<dbReference type="PANTHER" id="PTHR37984">
    <property type="entry name" value="PROTEIN CBG26694"/>
    <property type="match status" value="1"/>
</dbReference>
<dbReference type="InterPro" id="IPR036397">
    <property type="entry name" value="RNaseH_sf"/>
</dbReference>
<proteinExistence type="predicted"/>
<dbReference type="InterPro" id="IPR012337">
    <property type="entry name" value="RNaseH-like_sf"/>
</dbReference>
<protein>
    <recommendedName>
        <fullName evidence="1">Integrase catalytic domain-containing protein</fullName>
    </recommendedName>
</protein>
<evidence type="ECO:0000313" key="2">
    <source>
        <dbReference type="EMBL" id="KAE9308909.1"/>
    </source>
</evidence>
<dbReference type="GO" id="GO:0003676">
    <property type="term" value="F:nucleic acid binding"/>
    <property type="evidence" value="ECO:0007669"/>
    <property type="project" value="InterPro"/>
</dbReference>
<dbReference type="InterPro" id="IPR050951">
    <property type="entry name" value="Retrovirus_Pol_polyprotein"/>
</dbReference>
<dbReference type="Proteomes" id="UP000486351">
    <property type="component" value="Unassembled WGS sequence"/>
</dbReference>
<name>A0A6G0QZ27_9STRA</name>
<reference evidence="2 3" key="1">
    <citation type="submission" date="2018-09" db="EMBL/GenBank/DDBJ databases">
        <title>Genomic investigation of the strawberry pathogen Phytophthora fragariae indicates pathogenicity is determined by transcriptional variation in three key races.</title>
        <authorList>
            <person name="Adams T.M."/>
            <person name="Armitage A.D."/>
            <person name="Sobczyk M.K."/>
            <person name="Bates H.J."/>
            <person name="Dunwell J.M."/>
            <person name="Nellist C.F."/>
            <person name="Harrison R.J."/>
        </authorList>
    </citation>
    <scope>NUCLEOTIDE SEQUENCE [LARGE SCALE GENOMIC DNA]</scope>
    <source>
        <strain evidence="2 3">NOV-77</strain>
    </source>
</reference>
<evidence type="ECO:0000313" key="3">
    <source>
        <dbReference type="Proteomes" id="UP000486351"/>
    </source>
</evidence>
<accession>A0A6G0QZ27</accession>
<dbReference type="SUPFAM" id="SSF53098">
    <property type="entry name" value="Ribonuclease H-like"/>
    <property type="match status" value="1"/>
</dbReference>
<organism evidence="2 3">
    <name type="scientific">Phytophthora fragariae</name>
    <dbReference type="NCBI Taxonomy" id="53985"/>
    <lineage>
        <taxon>Eukaryota</taxon>
        <taxon>Sar</taxon>
        <taxon>Stramenopiles</taxon>
        <taxon>Oomycota</taxon>
        <taxon>Peronosporomycetes</taxon>
        <taxon>Peronosporales</taxon>
        <taxon>Peronosporaceae</taxon>
        <taxon>Phytophthora</taxon>
    </lineage>
</organism>
<dbReference type="PANTHER" id="PTHR37984:SF15">
    <property type="entry name" value="INTEGRASE CATALYTIC DOMAIN-CONTAINING PROTEIN"/>
    <property type="match status" value="1"/>
</dbReference>
<gene>
    <name evidence="2" type="ORF">PF008_g20848</name>
</gene>
<dbReference type="PROSITE" id="PS50994">
    <property type="entry name" value="INTEGRASE"/>
    <property type="match status" value="1"/>
</dbReference>
<dbReference type="EMBL" id="QXFY01001813">
    <property type="protein sequence ID" value="KAE9308909.1"/>
    <property type="molecule type" value="Genomic_DNA"/>
</dbReference>
<dbReference type="GO" id="GO:0015074">
    <property type="term" value="P:DNA integration"/>
    <property type="evidence" value="ECO:0007669"/>
    <property type="project" value="InterPro"/>
</dbReference>